<evidence type="ECO:0000313" key="2">
    <source>
        <dbReference type="EMBL" id="MBM7571716.1"/>
    </source>
</evidence>
<evidence type="ECO:0000313" key="3">
    <source>
        <dbReference type="Proteomes" id="UP001296943"/>
    </source>
</evidence>
<dbReference type="InterPro" id="IPR043519">
    <property type="entry name" value="NT_sf"/>
</dbReference>
<sequence>MRQDWKQIVTNKLIEQVQPAFILVFGSYAKGTYRKDSDLDIAYFSHTDLSHYERFLLAGDIAEECKIDIDLVDIRKVDTVFAAQIFSTAEILACADENTLIKERMKALSMYVTLNEQRAEILRSINERGSIYGES</sequence>
<gene>
    <name evidence="2" type="ORF">JOC48_002215</name>
</gene>
<name>A0ABS2N0P0_9BACI</name>
<proteinExistence type="predicted"/>
<evidence type="ECO:0000259" key="1">
    <source>
        <dbReference type="Pfam" id="PF18765"/>
    </source>
</evidence>
<dbReference type="InterPro" id="IPR052930">
    <property type="entry name" value="TA_antitoxin_MntA"/>
</dbReference>
<dbReference type="SUPFAM" id="SSF81301">
    <property type="entry name" value="Nucleotidyltransferase"/>
    <property type="match status" value="1"/>
</dbReference>
<dbReference type="PANTHER" id="PTHR43852:SF2">
    <property type="entry name" value="PROTEIN ADENYLYLTRANSFERASE MNTA"/>
    <property type="match status" value="1"/>
</dbReference>
<dbReference type="RefSeq" id="WP_239584303.1">
    <property type="nucleotide sequence ID" value="NZ_JAFBDR010000010.1"/>
</dbReference>
<reference evidence="2 3" key="1">
    <citation type="submission" date="2021-01" db="EMBL/GenBank/DDBJ databases">
        <title>Genomic Encyclopedia of Type Strains, Phase IV (KMG-IV): sequencing the most valuable type-strain genomes for metagenomic binning, comparative biology and taxonomic classification.</title>
        <authorList>
            <person name="Goeker M."/>
        </authorList>
    </citation>
    <scope>NUCLEOTIDE SEQUENCE [LARGE SCALE GENOMIC DNA]</scope>
    <source>
        <strain evidence="2 3">DSM 23711</strain>
    </source>
</reference>
<organism evidence="2 3">
    <name type="scientific">Aquibacillus albus</name>
    <dbReference type="NCBI Taxonomy" id="1168171"/>
    <lineage>
        <taxon>Bacteria</taxon>
        <taxon>Bacillati</taxon>
        <taxon>Bacillota</taxon>
        <taxon>Bacilli</taxon>
        <taxon>Bacillales</taxon>
        <taxon>Bacillaceae</taxon>
        <taxon>Aquibacillus</taxon>
    </lineage>
</organism>
<dbReference type="Pfam" id="PF18765">
    <property type="entry name" value="Polbeta"/>
    <property type="match status" value="1"/>
</dbReference>
<protein>
    <submittedName>
        <fullName evidence="2">Nucleotidyltransferase</fullName>
    </submittedName>
</protein>
<comment type="caution">
    <text evidence="2">The sequence shown here is derived from an EMBL/GenBank/DDBJ whole genome shotgun (WGS) entry which is preliminary data.</text>
</comment>
<dbReference type="Proteomes" id="UP001296943">
    <property type="component" value="Unassembled WGS sequence"/>
</dbReference>
<dbReference type="NCBIfam" id="NF047752">
    <property type="entry name" value="MntA_antitoxin"/>
    <property type="match status" value="1"/>
</dbReference>
<dbReference type="PANTHER" id="PTHR43852">
    <property type="entry name" value="NUCLEOTIDYLTRANSFERASE"/>
    <property type="match status" value="1"/>
</dbReference>
<dbReference type="CDD" id="cd05403">
    <property type="entry name" value="NT_KNTase_like"/>
    <property type="match status" value="1"/>
</dbReference>
<dbReference type="EMBL" id="JAFBDR010000010">
    <property type="protein sequence ID" value="MBM7571716.1"/>
    <property type="molecule type" value="Genomic_DNA"/>
</dbReference>
<dbReference type="Gene3D" id="3.30.460.10">
    <property type="entry name" value="Beta Polymerase, domain 2"/>
    <property type="match status" value="1"/>
</dbReference>
<feature type="domain" description="Polymerase beta nucleotidyltransferase" evidence="1">
    <location>
        <begin position="11"/>
        <end position="98"/>
    </location>
</feature>
<accession>A0ABS2N0P0</accession>
<dbReference type="InterPro" id="IPR041633">
    <property type="entry name" value="Polbeta"/>
</dbReference>
<keyword evidence="3" id="KW-1185">Reference proteome</keyword>